<dbReference type="InterPro" id="IPR013763">
    <property type="entry name" value="Cyclin-like_dom"/>
</dbReference>
<feature type="domain" description="Cyclin-like" evidence="5">
    <location>
        <begin position="59"/>
        <end position="143"/>
    </location>
</feature>
<dbReference type="Proteomes" id="UP000095751">
    <property type="component" value="Unassembled WGS sequence"/>
</dbReference>
<dbReference type="SUPFAM" id="SSF47954">
    <property type="entry name" value="Cyclin-like"/>
    <property type="match status" value="2"/>
</dbReference>
<dbReference type="CDD" id="cd20507">
    <property type="entry name" value="CYCLIN_CCNB1-like_rpt1"/>
    <property type="match status" value="1"/>
</dbReference>
<keyword evidence="1" id="KW-0132">Cell division</keyword>
<dbReference type="GO" id="GO:0051301">
    <property type="term" value="P:cell division"/>
    <property type="evidence" value="ECO:0007669"/>
    <property type="project" value="UniProtKB-KW"/>
</dbReference>
<keyword evidence="2 4" id="KW-0195">Cyclin</keyword>
<dbReference type="Gene3D" id="1.10.472.10">
    <property type="entry name" value="Cyclin-like"/>
    <property type="match status" value="2"/>
</dbReference>
<evidence type="ECO:0000256" key="3">
    <source>
        <dbReference type="ARBA" id="ARBA00023306"/>
    </source>
</evidence>
<organism evidence="7 8">
    <name type="scientific">Fragilariopsis cylindrus CCMP1102</name>
    <dbReference type="NCBI Taxonomy" id="635003"/>
    <lineage>
        <taxon>Eukaryota</taxon>
        <taxon>Sar</taxon>
        <taxon>Stramenopiles</taxon>
        <taxon>Ochrophyta</taxon>
        <taxon>Bacillariophyta</taxon>
        <taxon>Bacillariophyceae</taxon>
        <taxon>Bacillariophycidae</taxon>
        <taxon>Bacillariales</taxon>
        <taxon>Bacillariaceae</taxon>
        <taxon>Fragilariopsis</taxon>
    </lineage>
</organism>
<dbReference type="FunFam" id="1.10.472.10:FF:000001">
    <property type="entry name" value="G2/mitotic-specific cyclin"/>
    <property type="match status" value="1"/>
</dbReference>
<dbReference type="InterPro" id="IPR039361">
    <property type="entry name" value="Cyclin"/>
</dbReference>
<sequence>MGPSDNIDERDAEDPLCATEYVQDMYEHFRLKEGSTSVRPLYMDNQTHINERMRSILVDWLVEVHLKFKLVPETLYLTINLIDRYLERQEVSRPRLQLVGVTSLLIASKYEEIYPPELRDLVYICDRAYTRTEIIEMEEKILKTLEYNITIPSAHAFLVRFLKAAHADKRIVQLSCYILDGTLQSYNLLHYLPSQLAAAAVFIARRTVGRNSWSPTLLKYAKYREEDIMPIAKAVMNEKANAAQELRAVNKKYTSSRYGGVASLTLSNDF</sequence>
<dbReference type="SMART" id="SM01332">
    <property type="entry name" value="Cyclin_C"/>
    <property type="match status" value="1"/>
</dbReference>
<dbReference type="InterPro" id="IPR036915">
    <property type="entry name" value="Cyclin-like_sf"/>
</dbReference>
<evidence type="ECO:0000313" key="8">
    <source>
        <dbReference type="Proteomes" id="UP000095751"/>
    </source>
</evidence>
<accession>A0A1E7FEB9</accession>
<evidence type="ECO:0000259" key="5">
    <source>
        <dbReference type="SMART" id="SM00385"/>
    </source>
</evidence>
<dbReference type="PANTHER" id="PTHR10177">
    <property type="entry name" value="CYCLINS"/>
    <property type="match status" value="1"/>
</dbReference>
<keyword evidence="8" id="KW-1185">Reference proteome</keyword>
<dbReference type="SMART" id="SM00385">
    <property type="entry name" value="CYCLIN"/>
    <property type="match status" value="2"/>
</dbReference>
<feature type="domain" description="Cyclin C-terminal" evidence="6">
    <location>
        <begin position="152"/>
        <end position="267"/>
    </location>
</feature>
<dbReference type="PROSITE" id="PS00292">
    <property type="entry name" value="CYCLINS"/>
    <property type="match status" value="1"/>
</dbReference>
<proteinExistence type="inferred from homology"/>
<evidence type="ECO:0000256" key="2">
    <source>
        <dbReference type="ARBA" id="ARBA00023127"/>
    </source>
</evidence>
<evidence type="ECO:0000259" key="6">
    <source>
        <dbReference type="SMART" id="SM01332"/>
    </source>
</evidence>
<comment type="similarity">
    <text evidence="4">Belongs to the cyclin family.</text>
</comment>
<dbReference type="AlphaFoldDB" id="A0A1E7FEB9"/>
<dbReference type="InterPro" id="IPR006671">
    <property type="entry name" value="Cyclin_N"/>
</dbReference>
<dbReference type="InterPro" id="IPR048258">
    <property type="entry name" value="Cyclins_cyclin-box"/>
</dbReference>
<dbReference type="InterPro" id="IPR004367">
    <property type="entry name" value="Cyclin_C-dom"/>
</dbReference>
<gene>
    <name evidence="7" type="primary">Cyclin_B3</name>
    <name evidence="7" type="ORF">FRACYDRAFT_208293</name>
</gene>
<evidence type="ECO:0000313" key="7">
    <source>
        <dbReference type="EMBL" id="OEU16486.1"/>
    </source>
</evidence>
<dbReference type="PIRSF" id="PIRSF001771">
    <property type="entry name" value="Cyclin_A_B_D_E"/>
    <property type="match status" value="1"/>
</dbReference>
<dbReference type="GO" id="GO:0044772">
    <property type="term" value="P:mitotic cell cycle phase transition"/>
    <property type="evidence" value="ECO:0007669"/>
    <property type="project" value="InterPro"/>
</dbReference>
<dbReference type="GO" id="GO:0016538">
    <property type="term" value="F:cyclin-dependent protein serine/threonine kinase regulator activity"/>
    <property type="evidence" value="ECO:0007669"/>
    <property type="project" value="InterPro"/>
</dbReference>
<protein>
    <submittedName>
        <fullName evidence="7">Cyclin_N-domain-containing protein</fullName>
    </submittedName>
</protein>
<keyword evidence="3" id="KW-0131">Cell cycle</keyword>
<dbReference type="OrthoDB" id="5590282at2759"/>
<dbReference type="InParanoid" id="A0A1E7FEB9"/>
<feature type="domain" description="Cyclin-like" evidence="5">
    <location>
        <begin position="156"/>
        <end position="237"/>
    </location>
</feature>
<evidence type="ECO:0000256" key="4">
    <source>
        <dbReference type="RuleBase" id="RU000383"/>
    </source>
</evidence>
<reference evidence="7 8" key="1">
    <citation type="submission" date="2016-09" db="EMBL/GenBank/DDBJ databases">
        <title>Extensive genetic diversity and differential bi-allelic expression allows diatom success in the polar Southern Ocean.</title>
        <authorList>
            <consortium name="DOE Joint Genome Institute"/>
            <person name="Mock T."/>
            <person name="Otillar R.P."/>
            <person name="Strauss J."/>
            <person name="Dupont C."/>
            <person name="Frickenhaus S."/>
            <person name="Maumus F."/>
            <person name="Mcmullan M."/>
            <person name="Sanges R."/>
            <person name="Schmutz J."/>
            <person name="Toseland A."/>
            <person name="Valas R."/>
            <person name="Veluchamy A."/>
            <person name="Ward B.J."/>
            <person name="Allen A."/>
            <person name="Barry K."/>
            <person name="Falciatore A."/>
            <person name="Ferrante M."/>
            <person name="Fortunato A.E."/>
            <person name="Gloeckner G."/>
            <person name="Gruber A."/>
            <person name="Hipkin R."/>
            <person name="Janech M."/>
            <person name="Kroth P."/>
            <person name="Leese F."/>
            <person name="Lindquist E."/>
            <person name="Lyon B.R."/>
            <person name="Martin J."/>
            <person name="Mayer C."/>
            <person name="Parker M."/>
            <person name="Quesneville H."/>
            <person name="Raymond J."/>
            <person name="Uhlig C."/>
            <person name="Valentin K.U."/>
            <person name="Worden A.Z."/>
            <person name="Armbrust E.V."/>
            <person name="Bowler C."/>
            <person name="Green B."/>
            <person name="Moulton V."/>
            <person name="Van Oosterhout C."/>
            <person name="Grigoriev I."/>
        </authorList>
    </citation>
    <scope>NUCLEOTIDE SEQUENCE [LARGE SCALE GENOMIC DNA]</scope>
    <source>
        <strain evidence="7 8">CCMP1102</strain>
    </source>
</reference>
<evidence type="ECO:0000256" key="1">
    <source>
        <dbReference type="ARBA" id="ARBA00022618"/>
    </source>
</evidence>
<dbReference type="KEGG" id="fcy:FRACYDRAFT_208293"/>
<dbReference type="Pfam" id="PF00134">
    <property type="entry name" value="Cyclin_N"/>
    <property type="match status" value="1"/>
</dbReference>
<dbReference type="InterPro" id="IPR046965">
    <property type="entry name" value="Cyclin_A/B-like"/>
</dbReference>
<name>A0A1E7FEB9_9STRA</name>
<dbReference type="Pfam" id="PF02984">
    <property type="entry name" value="Cyclin_C"/>
    <property type="match status" value="1"/>
</dbReference>
<dbReference type="EMBL" id="KV784358">
    <property type="protein sequence ID" value="OEU16486.1"/>
    <property type="molecule type" value="Genomic_DNA"/>
</dbReference>